<dbReference type="GO" id="GO:0003676">
    <property type="term" value="F:nucleic acid binding"/>
    <property type="evidence" value="ECO:0007669"/>
    <property type="project" value="InterPro"/>
</dbReference>
<dbReference type="Pfam" id="PF05380">
    <property type="entry name" value="Peptidase_A17"/>
    <property type="match status" value="1"/>
</dbReference>
<evidence type="ECO:0000313" key="2">
    <source>
        <dbReference type="EMBL" id="KAK0147348.1"/>
    </source>
</evidence>
<name>A0AA47P4I1_MERPO</name>
<dbReference type="PANTHER" id="PTHR47331:SF6">
    <property type="entry name" value="DOUBLECORTIN DOMAIN-CONTAINING PROTEIN"/>
    <property type="match status" value="1"/>
</dbReference>
<comment type="caution">
    <text evidence="2">The sequence shown here is derived from an EMBL/GenBank/DDBJ whole genome shotgun (WGS) entry which is preliminary data.</text>
</comment>
<dbReference type="InterPro" id="IPR043502">
    <property type="entry name" value="DNA/RNA_pol_sf"/>
</dbReference>
<dbReference type="PANTHER" id="PTHR47331">
    <property type="entry name" value="PHD-TYPE DOMAIN-CONTAINING PROTEIN"/>
    <property type="match status" value="1"/>
</dbReference>
<evidence type="ECO:0000259" key="1">
    <source>
        <dbReference type="Pfam" id="PF18701"/>
    </source>
</evidence>
<sequence>MAGRETGSNLRTLPQHAPRYVDKEEQEHALRCLVNVYPEGHRDKSKRVYAILDEQSNRSLARSEFFNIFNIQGGEIPYKLKTCAGLKETAGRRAHGYIIESIDQKISLPLPTLLECNQIPNNRSEIPTPRPRLPNNRDCAYNRLVSLRRTLEKRPQMKTHFLEFMEKMFNNEHSEEAPPLQDGQEVWYLPSFGVYYPKKPEQICVVFDSSAAYQGVSLNDVLLRGPDMNNTLIGVLMRFRRELVAITADVQHMFHCFVVKEDHRDFLRFLWYRNNDLDSNIVDYRMRVHVFGNSPSPAVAIYGLRRAAREEDDFGSDARRVIEREFYVDDLLKSCPTEAEAISILKRAQQMLAVSNLRLHQVASNRQAVVDAFSLEDRAKDVQDRDFFADDMPLQRTLGVSWSITADMFVFHVAAEQKPFTRRGVLSTVNSIYDPLGFLTTIQGRLLLRELSTQAEDWDSPLPKDMEAEWDRWRASLQDLQHLKIPRAYTSTSTSNAQLRELCIFADASVKAVSAVAYVKVTNHAGNVEVGFVFGKAMLAPKPDLSIPRLELCAAVLAVKIADMILEEMDLKFDSVKYYTDSKVVLGYNHNRSRRFYVYVNNRVQQIYQSSTPEQWQHVSTDHNPADHGSRSVPASLLGSTTWLTGPAFIWKPSLLEPAPQEIYDLVNPISDAEIRPQVVVHIIDVIKDILNTARFEHFSDFNTLIKAVGRLLHIARSFTQARRGDNCHGWHICRKSPTEEELEKAKKLVIKSVQLVCGSLHPFLDSTGILRVGGRITQAKLSTDENNPIIVPGRHNLGALIVRHHHQAVKHQGRHFTEGAIRASGIWLVGAKRSISGLLFKCVTCKRLRGKTEHQMEESHSDPQSVEKYLETQKCTWVFNPPHSSQMGGVWERMLGISRCILDCMLLEEKSHLTHEVLTTLMAEVSAIINARPLIPVSSDSESPVILSPLVLLTQKTGAPPPPPSDFKKGELLKEEWKRVQSLADTFWTRWRREYFSTLQSGRKWVDKRPNLKQGDVVLMKDSQAKRNDWPMAIITKSLPSQDGLVRKVDLRVIKEGKPKVYSRPVTEVVLLLSPEDFLD</sequence>
<evidence type="ECO:0000313" key="3">
    <source>
        <dbReference type="Proteomes" id="UP001174136"/>
    </source>
</evidence>
<dbReference type="AlphaFoldDB" id="A0AA47P4I1"/>
<gene>
    <name evidence="2" type="ORF">N1851_013235</name>
</gene>
<dbReference type="Pfam" id="PF18701">
    <property type="entry name" value="DUF5641"/>
    <property type="match status" value="1"/>
</dbReference>
<dbReference type="Gene3D" id="3.30.420.10">
    <property type="entry name" value="Ribonuclease H-like superfamily/Ribonuclease H"/>
    <property type="match status" value="1"/>
</dbReference>
<dbReference type="InterPro" id="IPR036397">
    <property type="entry name" value="RNaseH_sf"/>
</dbReference>
<feature type="domain" description="DUF5641" evidence="1">
    <location>
        <begin position="977"/>
        <end position="1073"/>
    </location>
</feature>
<keyword evidence="3" id="KW-1185">Reference proteome</keyword>
<dbReference type="InterPro" id="IPR040676">
    <property type="entry name" value="DUF5641"/>
</dbReference>
<proteinExistence type="predicted"/>
<reference evidence="2" key="1">
    <citation type="journal article" date="2023" name="Front. Mar. Sci.">
        <title>A new Merluccius polli reference genome to investigate the effects of global change in West African waters.</title>
        <authorList>
            <person name="Mateo J.L."/>
            <person name="Blanco-Fernandez C."/>
            <person name="Garcia-Vazquez E."/>
            <person name="Machado-Schiaffino G."/>
        </authorList>
    </citation>
    <scope>NUCLEOTIDE SEQUENCE</scope>
    <source>
        <strain evidence="2">C29</strain>
        <tissue evidence="2">Fin</tissue>
    </source>
</reference>
<dbReference type="GO" id="GO:0006259">
    <property type="term" value="P:DNA metabolic process"/>
    <property type="evidence" value="ECO:0007669"/>
    <property type="project" value="UniProtKB-ARBA"/>
</dbReference>
<protein>
    <recommendedName>
        <fullName evidence="1">DUF5641 domain-containing protein</fullName>
    </recommendedName>
</protein>
<dbReference type="SUPFAM" id="SSF56672">
    <property type="entry name" value="DNA/RNA polymerases"/>
    <property type="match status" value="1"/>
</dbReference>
<accession>A0AA47P4I1</accession>
<organism evidence="2 3">
    <name type="scientific">Merluccius polli</name>
    <name type="common">Benguela hake</name>
    <name type="synonym">Merluccius cadenati</name>
    <dbReference type="NCBI Taxonomy" id="89951"/>
    <lineage>
        <taxon>Eukaryota</taxon>
        <taxon>Metazoa</taxon>
        <taxon>Chordata</taxon>
        <taxon>Craniata</taxon>
        <taxon>Vertebrata</taxon>
        <taxon>Euteleostomi</taxon>
        <taxon>Actinopterygii</taxon>
        <taxon>Neopterygii</taxon>
        <taxon>Teleostei</taxon>
        <taxon>Neoteleostei</taxon>
        <taxon>Acanthomorphata</taxon>
        <taxon>Zeiogadaria</taxon>
        <taxon>Gadariae</taxon>
        <taxon>Gadiformes</taxon>
        <taxon>Gadoidei</taxon>
        <taxon>Merlucciidae</taxon>
        <taxon>Merluccius</taxon>
    </lineage>
</organism>
<dbReference type="EMBL" id="JAOPHQ010002312">
    <property type="protein sequence ID" value="KAK0147348.1"/>
    <property type="molecule type" value="Genomic_DNA"/>
</dbReference>
<dbReference type="InterPro" id="IPR008042">
    <property type="entry name" value="Retrotrans_Pao"/>
</dbReference>
<dbReference type="Proteomes" id="UP001174136">
    <property type="component" value="Unassembled WGS sequence"/>
</dbReference>